<accession>A0ABW6IGG8</accession>
<protein>
    <submittedName>
        <fullName evidence="1">Uncharacterized protein</fullName>
    </submittedName>
</protein>
<evidence type="ECO:0000313" key="2">
    <source>
        <dbReference type="Proteomes" id="UP001600165"/>
    </source>
</evidence>
<sequence>MAGFEIAAIAGWLERRVEKIRLGAEFVRLGRSLLSLGHSREPLKETIQEPLFSGICWA</sequence>
<organism evidence="1 2">
    <name type="scientific">Almyronema epifaneia S1</name>
    <dbReference type="NCBI Taxonomy" id="2991925"/>
    <lineage>
        <taxon>Bacteria</taxon>
        <taxon>Bacillati</taxon>
        <taxon>Cyanobacteriota</taxon>
        <taxon>Cyanophyceae</taxon>
        <taxon>Nodosilineales</taxon>
        <taxon>Nodosilineaceae</taxon>
        <taxon>Almyronema</taxon>
        <taxon>Almyronema epifaneia</taxon>
    </lineage>
</organism>
<keyword evidence="2" id="KW-1185">Reference proteome</keyword>
<evidence type="ECO:0000313" key="1">
    <source>
        <dbReference type="EMBL" id="MFE4106464.1"/>
    </source>
</evidence>
<dbReference type="EMBL" id="JBHZOL010000065">
    <property type="protein sequence ID" value="MFE4106464.1"/>
    <property type="molecule type" value="Genomic_DNA"/>
</dbReference>
<name>A0ABW6IGG8_9CYAN</name>
<dbReference type="Proteomes" id="UP001600165">
    <property type="component" value="Unassembled WGS sequence"/>
</dbReference>
<proteinExistence type="predicted"/>
<gene>
    <name evidence="1" type="ORF">ACFVKH_09265</name>
</gene>
<reference evidence="1 2" key="1">
    <citation type="submission" date="2024-10" db="EMBL/GenBank/DDBJ databases">
        <authorList>
            <person name="Ratan Roy A."/>
            <person name="Morales Sandoval P.H."/>
            <person name="De Los Santos Villalobos S."/>
            <person name="Chakraborty S."/>
            <person name="Mukherjee J."/>
        </authorList>
    </citation>
    <scope>NUCLEOTIDE SEQUENCE [LARGE SCALE GENOMIC DNA]</scope>
    <source>
        <strain evidence="1 2">S1</strain>
    </source>
</reference>
<comment type="caution">
    <text evidence="1">The sequence shown here is derived from an EMBL/GenBank/DDBJ whole genome shotgun (WGS) entry which is preliminary data.</text>
</comment>